<protein>
    <submittedName>
        <fullName evidence="2">Amidase</fullName>
    </submittedName>
</protein>
<dbReference type="EMBL" id="DXFC01000008">
    <property type="protein sequence ID" value="HIX60661.1"/>
    <property type="molecule type" value="Genomic_DNA"/>
</dbReference>
<evidence type="ECO:0000313" key="2">
    <source>
        <dbReference type="EMBL" id="HIX60661.1"/>
    </source>
</evidence>
<feature type="domain" description="Amidase" evidence="1">
    <location>
        <begin position="5"/>
        <end position="96"/>
    </location>
</feature>
<dbReference type="Pfam" id="PF01425">
    <property type="entry name" value="Amidase"/>
    <property type="match status" value="1"/>
</dbReference>
<name>A0A9D1WK57_9GAMM</name>
<dbReference type="SUPFAM" id="SSF75304">
    <property type="entry name" value="Amidase signature (AS) enzymes"/>
    <property type="match status" value="1"/>
</dbReference>
<gene>
    <name evidence="2" type="ORF">H9854_00245</name>
</gene>
<reference evidence="2" key="2">
    <citation type="submission" date="2021-04" db="EMBL/GenBank/DDBJ databases">
        <authorList>
            <person name="Gilroy R."/>
        </authorList>
    </citation>
    <scope>NUCLEOTIDE SEQUENCE</scope>
    <source>
        <strain evidence="2">1193</strain>
    </source>
</reference>
<proteinExistence type="predicted"/>
<dbReference type="Proteomes" id="UP000824248">
    <property type="component" value="Unassembled WGS sequence"/>
</dbReference>
<dbReference type="AlphaFoldDB" id="A0A9D1WK57"/>
<evidence type="ECO:0000313" key="3">
    <source>
        <dbReference type="Proteomes" id="UP000824248"/>
    </source>
</evidence>
<comment type="caution">
    <text evidence="2">The sequence shown here is derived from an EMBL/GenBank/DDBJ whole genome shotgun (WGS) entry which is preliminary data.</text>
</comment>
<sequence length="119" mass="13260">MFYALEKRARLTEQLEHFNQRYHLVMTPSVAVPPFALHHDVPPGSGMRDWAEWSPFSYPFNLSQQPAASVPCGFTPQGLPVGFQLAAGKHDDARILRVSHAYLEAFPMPYPGEPDPGLG</sequence>
<feature type="non-terminal residue" evidence="2">
    <location>
        <position position="1"/>
    </location>
</feature>
<reference evidence="2" key="1">
    <citation type="journal article" date="2021" name="PeerJ">
        <title>Extensive microbial diversity within the chicken gut microbiome revealed by metagenomics and culture.</title>
        <authorList>
            <person name="Gilroy R."/>
            <person name="Ravi A."/>
            <person name="Getino M."/>
            <person name="Pursley I."/>
            <person name="Horton D.L."/>
            <person name="Alikhan N.F."/>
            <person name="Baker D."/>
            <person name="Gharbi K."/>
            <person name="Hall N."/>
            <person name="Watson M."/>
            <person name="Adriaenssens E.M."/>
            <person name="Foster-Nyarko E."/>
            <person name="Jarju S."/>
            <person name="Secka A."/>
            <person name="Antonio M."/>
            <person name="Oren A."/>
            <person name="Chaudhuri R.R."/>
            <person name="La Ragione R."/>
            <person name="Hildebrand F."/>
            <person name="Pallen M.J."/>
        </authorList>
    </citation>
    <scope>NUCLEOTIDE SEQUENCE</scope>
    <source>
        <strain evidence="2">1193</strain>
    </source>
</reference>
<dbReference type="InterPro" id="IPR036928">
    <property type="entry name" value="AS_sf"/>
</dbReference>
<dbReference type="InterPro" id="IPR023631">
    <property type="entry name" value="Amidase_dom"/>
</dbReference>
<evidence type="ECO:0000259" key="1">
    <source>
        <dbReference type="Pfam" id="PF01425"/>
    </source>
</evidence>
<organism evidence="2 3">
    <name type="scientific">Candidatus Halomonas stercoripullorum</name>
    <dbReference type="NCBI Taxonomy" id="2838617"/>
    <lineage>
        <taxon>Bacteria</taxon>
        <taxon>Pseudomonadati</taxon>
        <taxon>Pseudomonadota</taxon>
        <taxon>Gammaproteobacteria</taxon>
        <taxon>Oceanospirillales</taxon>
        <taxon>Halomonadaceae</taxon>
        <taxon>Halomonas</taxon>
    </lineage>
</organism>
<dbReference type="Gene3D" id="3.90.1300.10">
    <property type="entry name" value="Amidase signature (AS) domain"/>
    <property type="match status" value="1"/>
</dbReference>
<accession>A0A9D1WK57</accession>